<dbReference type="CDD" id="cd00190">
    <property type="entry name" value="Tryp_SPc"/>
    <property type="match status" value="1"/>
</dbReference>
<evidence type="ECO:0000256" key="3">
    <source>
        <dbReference type="ARBA" id="ARBA00022801"/>
    </source>
</evidence>
<keyword evidence="6" id="KW-0325">Glycoprotein</keyword>
<dbReference type="SMART" id="SM00680">
    <property type="entry name" value="CLIP"/>
    <property type="match status" value="1"/>
</dbReference>
<evidence type="ECO:0000313" key="12">
    <source>
        <dbReference type="EMBL" id="KAF2895871.1"/>
    </source>
</evidence>
<evidence type="ECO:0000256" key="8">
    <source>
        <dbReference type="RuleBase" id="RU363034"/>
    </source>
</evidence>
<dbReference type="InterPro" id="IPR009003">
    <property type="entry name" value="Peptidase_S1_PA"/>
</dbReference>
<dbReference type="EMBL" id="VTPC01005581">
    <property type="protein sequence ID" value="KAF2895871.1"/>
    <property type="molecule type" value="Genomic_DNA"/>
</dbReference>
<dbReference type="PROSITE" id="PS00135">
    <property type="entry name" value="TRYPSIN_SER"/>
    <property type="match status" value="1"/>
</dbReference>
<dbReference type="SMART" id="SM00020">
    <property type="entry name" value="Tryp_SPc"/>
    <property type="match status" value="1"/>
</dbReference>
<evidence type="ECO:0000256" key="6">
    <source>
        <dbReference type="ARBA" id="ARBA00023180"/>
    </source>
</evidence>
<dbReference type="PROSITE" id="PS51888">
    <property type="entry name" value="CLIP"/>
    <property type="match status" value="1"/>
</dbReference>
<evidence type="ECO:0000259" key="11">
    <source>
        <dbReference type="PROSITE" id="PS51888"/>
    </source>
</evidence>
<dbReference type="EC" id="3.4.21.-" evidence="8"/>
<keyword evidence="13" id="KW-1185">Reference proteome</keyword>
<reference evidence="12" key="1">
    <citation type="submission" date="2019-08" db="EMBL/GenBank/DDBJ databases">
        <title>The genome of the North American firefly Photinus pyralis.</title>
        <authorList>
            <consortium name="Photinus pyralis genome working group"/>
            <person name="Fallon T.R."/>
            <person name="Sander Lower S.E."/>
            <person name="Weng J.-K."/>
        </authorList>
    </citation>
    <scope>NUCLEOTIDE SEQUENCE</scope>
    <source>
        <strain evidence="12">TRF0915ILg1</strain>
        <tissue evidence="12">Whole body</tissue>
    </source>
</reference>
<dbReference type="Gene3D" id="3.30.1640.30">
    <property type="match status" value="1"/>
</dbReference>
<dbReference type="Pfam" id="PF12032">
    <property type="entry name" value="CLIP"/>
    <property type="match status" value="1"/>
</dbReference>
<keyword evidence="1 8" id="KW-0645">Protease</keyword>
<dbReference type="InterPro" id="IPR043504">
    <property type="entry name" value="Peptidase_S1_PA_chymotrypsin"/>
</dbReference>
<dbReference type="PROSITE" id="PS50240">
    <property type="entry name" value="TRYPSIN_DOM"/>
    <property type="match status" value="1"/>
</dbReference>
<dbReference type="PROSITE" id="PS00134">
    <property type="entry name" value="TRYPSIN_HIS"/>
    <property type="match status" value="1"/>
</dbReference>
<comment type="caution">
    <text evidence="12">The sequence shown here is derived from an EMBL/GenBank/DDBJ whole genome shotgun (WGS) entry which is preliminary data.</text>
</comment>
<protein>
    <recommendedName>
        <fullName evidence="9">CLIP domain-containing serine protease</fullName>
        <ecNumber evidence="8">3.4.21.-</ecNumber>
    </recommendedName>
</protein>
<comment type="domain">
    <text evidence="9">The clip domain consists of 35-55 residues which are 'knitted' together usually by 3 conserved disulfide bonds forming a clip-like compact structure.</text>
</comment>
<dbReference type="FunFam" id="2.40.10.10:FF:000002">
    <property type="entry name" value="Transmembrane protease serine"/>
    <property type="match status" value="1"/>
</dbReference>
<dbReference type="InterPro" id="IPR001314">
    <property type="entry name" value="Peptidase_S1A"/>
</dbReference>
<keyword evidence="2 9" id="KW-0732">Signal</keyword>
<sequence length="390" mass="42506">MTVSHSCIVLTVFVTVVNAADRGSSCVTPNQETATCTPFNECKVIKDAILTRNQSAIDFAKNSQCGYDTEPLVCCGSTAVVTQTTPVLPLDIFTKEPATELSKEKKKVEFSGVYINTLPGRTICGLERETPRLIGAQVTAIDEFPWMALLRYKDQFGTDKGFKCGGTIINNKYVLTAAHCILTGQEMLTISGARLGEWRISTEIDCIQNLAIEDCADPVVDVDISETIPHPYYSARNGNNDVGLVRLEKIVNFTDFIRPICLPPMDLPMPPVGTIMTVCGWGAIENGSQSDVKLKVDLPLVSNAVCAQRVSSSTRISPNQICAGGEEGKDACQGDSGGPLMRTYVDDDSQWYQEGVVSRGRGCGKKNYPGVYTRVARYVGWIINTMDEEN</sequence>
<dbReference type="PRINTS" id="PR00722">
    <property type="entry name" value="CHYMOTRYPSIN"/>
</dbReference>
<evidence type="ECO:0000256" key="2">
    <source>
        <dbReference type="ARBA" id="ARBA00022729"/>
    </source>
</evidence>
<dbReference type="OrthoDB" id="8114044at2759"/>
<evidence type="ECO:0000259" key="10">
    <source>
        <dbReference type="PROSITE" id="PS50240"/>
    </source>
</evidence>
<dbReference type="Proteomes" id="UP000801492">
    <property type="component" value="Unassembled WGS sequence"/>
</dbReference>
<dbReference type="GO" id="GO:0005576">
    <property type="term" value="C:extracellular region"/>
    <property type="evidence" value="ECO:0007669"/>
    <property type="project" value="UniProtKB-SubCell"/>
</dbReference>
<dbReference type="FunFam" id="2.40.10.10:FF:000028">
    <property type="entry name" value="Serine protease easter"/>
    <property type="match status" value="1"/>
</dbReference>
<organism evidence="12 13">
    <name type="scientific">Ignelater luminosus</name>
    <name type="common">Cucubano</name>
    <name type="synonym">Pyrophorus luminosus</name>
    <dbReference type="NCBI Taxonomy" id="2038154"/>
    <lineage>
        <taxon>Eukaryota</taxon>
        <taxon>Metazoa</taxon>
        <taxon>Ecdysozoa</taxon>
        <taxon>Arthropoda</taxon>
        <taxon>Hexapoda</taxon>
        <taxon>Insecta</taxon>
        <taxon>Pterygota</taxon>
        <taxon>Neoptera</taxon>
        <taxon>Endopterygota</taxon>
        <taxon>Coleoptera</taxon>
        <taxon>Polyphaga</taxon>
        <taxon>Elateriformia</taxon>
        <taxon>Elateroidea</taxon>
        <taxon>Elateridae</taxon>
        <taxon>Agrypninae</taxon>
        <taxon>Pyrophorini</taxon>
        <taxon>Ignelater</taxon>
    </lineage>
</organism>
<dbReference type="GO" id="GO:0006508">
    <property type="term" value="P:proteolysis"/>
    <property type="evidence" value="ECO:0007669"/>
    <property type="project" value="UniProtKB-KW"/>
</dbReference>
<dbReference type="InterPro" id="IPR051487">
    <property type="entry name" value="Ser/Thr_Proteases_Immune/Dev"/>
</dbReference>
<dbReference type="Pfam" id="PF00089">
    <property type="entry name" value="Trypsin"/>
    <property type="match status" value="1"/>
</dbReference>
<evidence type="ECO:0000256" key="7">
    <source>
        <dbReference type="ARBA" id="ARBA00024195"/>
    </source>
</evidence>
<dbReference type="AlphaFoldDB" id="A0A8K0D2C1"/>
<comment type="subcellular location">
    <subcellularLocation>
        <location evidence="9">Secreted</location>
    </subcellularLocation>
</comment>
<feature type="signal peptide" evidence="9">
    <location>
        <begin position="1"/>
        <end position="19"/>
    </location>
</feature>
<dbReference type="SUPFAM" id="SSF50494">
    <property type="entry name" value="Trypsin-like serine proteases"/>
    <property type="match status" value="1"/>
</dbReference>
<proteinExistence type="inferred from homology"/>
<accession>A0A8K0D2C1</accession>
<keyword evidence="4 8" id="KW-0720">Serine protease</keyword>
<evidence type="ECO:0000256" key="5">
    <source>
        <dbReference type="ARBA" id="ARBA00023157"/>
    </source>
</evidence>
<dbReference type="InterPro" id="IPR038565">
    <property type="entry name" value="CLIP_sf"/>
</dbReference>
<evidence type="ECO:0000256" key="4">
    <source>
        <dbReference type="ARBA" id="ARBA00022825"/>
    </source>
</evidence>
<dbReference type="InterPro" id="IPR001254">
    <property type="entry name" value="Trypsin_dom"/>
</dbReference>
<keyword evidence="5" id="KW-1015">Disulfide bond</keyword>
<keyword evidence="3 8" id="KW-0378">Hydrolase</keyword>
<feature type="domain" description="Peptidase S1" evidence="10">
    <location>
        <begin position="133"/>
        <end position="387"/>
    </location>
</feature>
<keyword evidence="9" id="KW-0964">Secreted</keyword>
<feature type="chain" id="PRO_5035489149" description="CLIP domain-containing serine protease" evidence="9">
    <location>
        <begin position="20"/>
        <end position="390"/>
    </location>
</feature>
<evidence type="ECO:0000256" key="9">
    <source>
        <dbReference type="RuleBase" id="RU366078"/>
    </source>
</evidence>
<feature type="domain" description="Clip" evidence="11">
    <location>
        <begin position="25"/>
        <end position="75"/>
    </location>
</feature>
<dbReference type="InterPro" id="IPR022700">
    <property type="entry name" value="CLIP"/>
</dbReference>
<evidence type="ECO:0000256" key="1">
    <source>
        <dbReference type="ARBA" id="ARBA00022670"/>
    </source>
</evidence>
<dbReference type="Gene3D" id="2.40.10.10">
    <property type="entry name" value="Trypsin-like serine proteases"/>
    <property type="match status" value="2"/>
</dbReference>
<dbReference type="InterPro" id="IPR033116">
    <property type="entry name" value="TRYPSIN_SER"/>
</dbReference>
<evidence type="ECO:0000313" key="13">
    <source>
        <dbReference type="Proteomes" id="UP000801492"/>
    </source>
</evidence>
<name>A0A8K0D2C1_IGNLU</name>
<dbReference type="PANTHER" id="PTHR24256">
    <property type="entry name" value="TRYPTASE-RELATED"/>
    <property type="match status" value="1"/>
</dbReference>
<gene>
    <name evidence="12" type="ORF">ILUMI_10306</name>
</gene>
<comment type="similarity">
    <text evidence="7 9">Belongs to the peptidase S1 family. CLIP subfamily.</text>
</comment>
<dbReference type="InterPro" id="IPR018114">
    <property type="entry name" value="TRYPSIN_HIS"/>
</dbReference>
<dbReference type="GO" id="GO:0004252">
    <property type="term" value="F:serine-type endopeptidase activity"/>
    <property type="evidence" value="ECO:0007669"/>
    <property type="project" value="UniProtKB-UniRule"/>
</dbReference>